<sequence length="74" mass="7852">MDNLTAAANITLAETLNRARLQANATSNTEMGIYAQISETLKDVLGLLVVSDVEATYQSILDGNTVVQALELGL</sequence>
<evidence type="ECO:0000313" key="2">
    <source>
        <dbReference type="Proteomes" id="UP001304441"/>
    </source>
</evidence>
<dbReference type="EMBL" id="OR521058">
    <property type="protein sequence ID" value="WNO25855.1"/>
    <property type="molecule type" value="Genomic_DNA"/>
</dbReference>
<organism evidence="1 2">
    <name type="scientific">Arthrobacter phage Altadena</name>
    <dbReference type="NCBI Taxonomy" id="3059064"/>
    <lineage>
        <taxon>Viruses</taxon>
        <taxon>Duplodnaviria</taxon>
        <taxon>Heunggongvirae</taxon>
        <taxon>Uroviricota</taxon>
        <taxon>Caudoviricetes</taxon>
        <taxon>Berryhillviridae</taxon>
        <taxon>Altadenavirus</taxon>
        <taxon>Altadenavirus altadena</taxon>
    </lineage>
</organism>
<evidence type="ECO:0000313" key="1">
    <source>
        <dbReference type="EMBL" id="WNO25855.1"/>
    </source>
</evidence>
<protein>
    <submittedName>
        <fullName evidence="1">Uncharacterized protein</fullName>
    </submittedName>
</protein>
<gene>
    <name evidence="1" type="primary">33</name>
    <name evidence="1" type="ORF">SEA_ALTADENA_33</name>
</gene>
<dbReference type="Proteomes" id="UP001304441">
    <property type="component" value="Segment"/>
</dbReference>
<accession>A0AA96HTC1</accession>
<reference evidence="1 2" key="1">
    <citation type="submission" date="2023-08" db="EMBL/GenBank/DDBJ databases">
        <authorList>
            <person name="Beyer A.R."/>
            <person name="Cuttino I."/>
            <person name="Clifton D.R."/>
            <person name="Poitier J.S."/>
            <person name="White J."/>
            <person name="Ko C."/>
            <person name="Russell D.A."/>
            <person name="Jacobs-Sera D."/>
            <person name="Hatfull G.F."/>
        </authorList>
    </citation>
    <scope>NUCLEOTIDE SEQUENCE [LARGE SCALE GENOMIC DNA]</scope>
</reference>
<name>A0AA96HTC1_9CAUD</name>
<proteinExistence type="predicted"/>
<keyword evidence="2" id="KW-1185">Reference proteome</keyword>